<comment type="catalytic activity">
    <reaction evidence="1 5">
        <text>[protein]-peptidylproline (omega=180) = [protein]-peptidylproline (omega=0)</text>
        <dbReference type="Rhea" id="RHEA:16237"/>
        <dbReference type="Rhea" id="RHEA-COMP:10747"/>
        <dbReference type="Rhea" id="RHEA-COMP:10748"/>
        <dbReference type="ChEBI" id="CHEBI:83833"/>
        <dbReference type="ChEBI" id="CHEBI:83834"/>
        <dbReference type="EC" id="5.2.1.8"/>
    </reaction>
</comment>
<organism evidence="9 10">
    <name type="scientific">Nocardioides vastitatis</name>
    <dbReference type="NCBI Taxonomy" id="2568655"/>
    <lineage>
        <taxon>Bacteria</taxon>
        <taxon>Bacillati</taxon>
        <taxon>Actinomycetota</taxon>
        <taxon>Actinomycetes</taxon>
        <taxon>Propionibacteriales</taxon>
        <taxon>Nocardioidaceae</taxon>
        <taxon>Nocardioides</taxon>
    </lineage>
</organism>
<dbReference type="InterPro" id="IPR046357">
    <property type="entry name" value="PPIase_dom_sf"/>
</dbReference>
<evidence type="ECO:0000256" key="4">
    <source>
        <dbReference type="ARBA" id="ARBA00023235"/>
    </source>
</evidence>
<keyword evidence="3 5" id="KW-0697">Rotamase</keyword>
<keyword evidence="10" id="KW-1185">Reference proteome</keyword>
<dbReference type="PANTHER" id="PTHR45779:SF7">
    <property type="entry name" value="PEPTIDYLPROLYL ISOMERASE"/>
    <property type="match status" value="1"/>
</dbReference>
<dbReference type="Pfam" id="PF00254">
    <property type="entry name" value="FKBP_C"/>
    <property type="match status" value="1"/>
</dbReference>
<dbReference type="RefSeq" id="WP_136430981.1">
    <property type="nucleotide sequence ID" value="NZ_JBHSNS010000006.1"/>
</dbReference>
<dbReference type="GO" id="GO:0003755">
    <property type="term" value="F:peptidyl-prolyl cis-trans isomerase activity"/>
    <property type="evidence" value="ECO:0007669"/>
    <property type="project" value="UniProtKB-EC"/>
</dbReference>
<dbReference type="InterPro" id="IPR044609">
    <property type="entry name" value="FKBP2/11"/>
</dbReference>
<keyword evidence="7" id="KW-0732">Signal</keyword>
<dbReference type="EC" id="5.2.1.8" evidence="2 5"/>
<reference evidence="10" key="1">
    <citation type="journal article" date="2019" name="Int. J. Syst. Evol. Microbiol.">
        <title>The Global Catalogue of Microorganisms (GCM) 10K type strain sequencing project: providing services to taxonomists for standard genome sequencing and annotation.</title>
        <authorList>
            <consortium name="The Broad Institute Genomics Platform"/>
            <consortium name="The Broad Institute Genome Sequencing Center for Infectious Disease"/>
            <person name="Wu L."/>
            <person name="Ma J."/>
        </authorList>
    </citation>
    <scope>NUCLEOTIDE SEQUENCE [LARGE SCALE GENOMIC DNA]</scope>
    <source>
        <strain evidence="10">YIM 94188</strain>
    </source>
</reference>
<evidence type="ECO:0000259" key="8">
    <source>
        <dbReference type="PROSITE" id="PS50059"/>
    </source>
</evidence>
<evidence type="ECO:0000313" key="10">
    <source>
        <dbReference type="Proteomes" id="UP001596072"/>
    </source>
</evidence>
<name>A0ABW0ZG09_9ACTN</name>
<dbReference type="Proteomes" id="UP001596072">
    <property type="component" value="Unassembled WGS sequence"/>
</dbReference>
<evidence type="ECO:0000256" key="1">
    <source>
        <dbReference type="ARBA" id="ARBA00000971"/>
    </source>
</evidence>
<accession>A0ABW0ZG09</accession>
<feature type="domain" description="PPIase FKBP-type" evidence="8">
    <location>
        <begin position="240"/>
        <end position="330"/>
    </location>
</feature>
<evidence type="ECO:0000256" key="5">
    <source>
        <dbReference type="PROSITE-ProRule" id="PRU00277"/>
    </source>
</evidence>
<dbReference type="Gene3D" id="3.10.50.40">
    <property type="match status" value="1"/>
</dbReference>
<dbReference type="PROSITE" id="PS51257">
    <property type="entry name" value="PROKAR_LIPOPROTEIN"/>
    <property type="match status" value="1"/>
</dbReference>
<feature type="region of interest" description="Disordered" evidence="6">
    <location>
        <begin position="328"/>
        <end position="360"/>
    </location>
</feature>
<gene>
    <name evidence="9" type="ORF">ACFPQB_13495</name>
</gene>
<sequence>MLDHLRRPATLLIATLLPTSLALAACGGGDDDMLEGLDAVTVSGEPGTTPNLDWKGRLKPEKAESTVVEKGDGAALKEGDVVRVDFTVANGWTHEEHFSSYDATGLSVLVTVGTEKEPQSVTDLLATGFAGQIKPGQTLGSRIAVTAGSDVVFGDYLATQAATLLASLDIGNEDGLLFVADLTALAQPAGTAQKAPGWAPAIVEKDGVPTGLDFAGAATPSGTLQVATLVKGDGPVVRSGQTILASYLGQVWKGKKPFDESYSTGRGLEAVVGGQAASVVKGWSQGLVGLPVGSRVILQIPPKLGYGNKAQGDIPAKSTLYFVVDILDAADPEPTPEPTPAATETPAETPSDTASPSPSD</sequence>
<protein>
    <recommendedName>
        <fullName evidence="2 5">peptidylprolyl isomerase</fullName>
        <ecNumber evidence="2 5">5.2.1.8</ecNumber>
    </recommendedName>
</protein>
<dbReference type="SUPFAM" id="SSF54534">
    <property type="entry name" value="FKBP-like"/>
    <property type="match status" value="1"/>
</dbReference>
<evidence type="ECO:0000256" key="3">
    <source>
        <dbReference type="ARBA" id="ARBA00023110"/>
    </source>
</evidence>
<evidence type="ECO:0000313" key="9">
    <source>
        <dbReference type="EMBL" id="MFC5729936.1"/>
    </source>
</evidence>
<dbReference type="PANTHER" id="PTHR45779">
    <property type="entry name" value="PEPTIDYLPROLYL ISOMERASE"/>
    <property type="match status" value="1"/>
</dbReference>
<evidence type="ECO:0000256" key="7">
    <source>
        <dbReference type="SAM" id="SignalP"/>
    </source>
</evidence>
<dbReference type="EMBL" id="JBHSNS010000006">
    <property type="protein sequence ID" value="MFC5729936.1"/>
    <property type="molecule type" value="Genomic_DNA"/>
</dbReference>
<dbReference type="InterPro" id="IPR001179">
    <property type="entry name" value="PPIase_FKBP_dom"/>
</dbReference>
<feature type="signal peptide" evidence="7">
    <location>
        <begin position="1"/>
        <end position="24"/>
    </location>
</feature>
<proteinExistence type="predicted"/>
<keyword evidence="4 5" id="KW-0413">Isomerase</keyword>
<evidence type="ECO:0000256" key="6">
    <source>
        <dbReference type="SAM" id="MobiDB-lite"/>
    </source>
</evidence>
<evidence type="ECO:0000256" key="2">
    <source>
        <dbReference type="ARBA" id="ARBA00013194"/>
    </source>
</evidence>
<feature type="compositionally biased region" description="Low complexity" evidence="6">
    <location>
        <begin position="340"/>
        <end position="360"/>
    </location>
</feature>
<comment type="caution">
    <text evidence="9">The sequence shown here is derived from an EMBL/GenBank/DDBJ whole genome shotgun (WGS) entry which is preliminary data.</text>
</comment>
<dbReference type="PROSITE" id="PS50059">
    <property type="entry name" value="FKBP_PPIASE"/>
    <property type="match status" value="1"/>
</dbReference>
<feature type="chain" id="PRO_5046832255" description="peptidylprolyl isomerase" evidence="7">
    <location>
        <begin position="25"/>
        <end position="360"/>
    </location>
</feature>